<sequence>MEGTMKAQRLNTETKEMRIEEVPIPKPGPNEVLIKVAYCGICHSDIS</sequence>
<dbReference type="Proteomes" id="UP000033566">
    <property type="component" value="Chromosome"/>
</dbReference>
<gene>
    <name evidence="7" type="ORF">UL81_02840</name>
</gene>
<dbReference type="GO" id="GO:0004022">
    <property type="term" value="F:alcohol dehydrogenase (NAD+) activity"/>
    <property type="evidence" value="ECO:0007669"/>
    <property type="project" value="UniProtKB-EC"/>
</dbReference>
<dbReference type="EC" id="1.1.1.1" evidence="2"/>
<dbReference type="PANTHER" id="PTHR42940">
    <property type="entry name" value="ALCOHOL DEHYDROGENASE 1-RELATED"/>
    <property type="match status" value="1"/>
</dbReference>
<dbReference type="InterPro" id="IPR011032">
    <property type="entry name" value="GroES-like_sf"/>
</dbReference>
<evidence type="ECO:0000313" key="8">
    <source>
        <dbReference type="Proteomes" id="UP000033566"/>
    </source>
</evidence>
<dbReference type="AlphaFoldDB" id="A0A0F6TAS9"/>
<feature type="region of interest" description="Disordered" evidence="6">
    <location>
        <begin position="1"/>
        <end position="24"/>
    </location>
</feature>
<dbReference type="EMBL" id="CP011311">
    <property type="protein sequence ID" value="AKE38549.1"/>
    <property type="molecule type" value="Genomic_DNA"/>
</dbReference>
<accession>A0A0F6TAS9</accession>
<keyword evidence="5" id="KW-0560">Oxidoreductase</keyword>
<keyword evidence="8" id="KW-1185">Reference proteome</keyword>
<comment type="cofactor">
    <cofactor evidence="1">
        <name>Zn(2+)</name>
        <dbReference type="ChEBI" id="CHEBI:29105"/>
    </cofactor>
</comment>
<protein>
    <recommendedName>
        <fullName evidence="2">alcohol dehydrogenase</fullName>
        <ecNumber evidence="2">1.1.1.1</ecNumber>
    </recommendedName>
</protein>
<proteinExistence type="predicted"/>
<dbReference type="KEGG" id="ccj:UL81_02840"/>
<reference evidence="7 8" key="1">
    <citation type="journal article" date="2015" name="Genome Announc.">
        <title>Complete Genome Sequence of Corynebacterium camporealensis DSM 44610, Isolated from the Milk of a Manchega Sheep with Subclinical Mastitis.</title>
        <authorList>
            <person name="Ruckert C."/>
            <person name="Albersmeier A."/>
            <person name="Winkler A."/>
            <person name="Tauch A."/>
        </authorList>
    </citation>
    <scope>NUCLEOTIDE SEQUENCE [LARGE SCALE GENOMIC DNA]</scope>
    <source>
        <strain evidence="7 8">DSM 44610</strain>
    </source>
</reference>
<name>A0A0F6TAS9_9CORY</name>
<feature type="compositionally biased region" description="Basic and acidic residues" evidence="6">
    <location>
        <begin position="12"/>
        <end position="23"/>
    </location>
</feature>
<evidence type="ECO:0000256" key="5">
    <source>
        <dbReference type="ARBA" id="ARBA00023002"/>
    </source>
</evidence>
<dbReference type="SUPFAM" id="SSF50129">
    <property type="entry name" value="GroES-like"/>
    <property type="match status" value="1"/>
</dbReference>
<dbReference type="GO" id="GO:0046872">
    <property type="term" value="F:metal ion binding"/>
    <property type="evidence" value="ECO:0007669"/>
    <property type="project" value="UniProtKB-KW"/>
</dbReference>
<evidence type="ECO:0000313" key="7">
    <source>
        <dbReference type="EMBL" id="AKE38549.1"/>
    </source>
</evidence>
<evidence type="ECO:0000256" key="3">
    <source>
        <dbReference type="ARBA" id="ARBA00022723"/>
    </source>
</evidence>
<dbReference type="Gene3D" id="3.90.180.10">
    <property type="entry name" value="Medium-chain alcohol dehydrogenases, catalytic domain"/>
    <property type="match status" value="1"/>
</dbReference>
<dbReference type="PANTHER" id="PTHR42940:SF8">
    <property type="entry name" value="VACUOLAR PROTEIN SORTING-ASSOCIATED PROTEIN 11"/>
    <property type="match status" value="1"/>
</dbReference>
<evidence type="ECO:0000256" key="6">
    <source>
        <dbReference type="SAM" id="MobiDB-lite"/>
    </source>
</evidence>
<evidence type="ECO:0000256" key="1">
    <source>
        <dbReference type="ARBA" id="ARBA00001947"/>
    </source>
</evidence>
<keyword evidence="4" id="KW-0862">Zinc</keyword>
<organism evidence="7 8">
    <name type="scientific">Corynebacterium camporealensis</name>
    <dbReference type="NCBI Taxonomy" id="161896"/>
    <lineage>
        <taxon>Bacteria</taxon>
        <taxon>Bacillati</taxon>
        <taxon>Actinomycetota</taxon>
        <taxon>Actinomycetes</taxon>
        <taxon>Mycobacteriales</taxon>
        <taxon>Corynebacteriaceae</taxon>
        <taxon>Corynebacterium</taxon>
    </lineage>
</organism>
<keyword evidence="3" id="KW-0479">Metal-binding</keyword>
<dbReference type="PATRIC" id="fig|161896.4.peg.559"/>
<evidence type="ECO:0000256" key="4">
    <source>
        <dbReference type="ARBA" id="ARBA00022833"/>
    </source>
</evidence>
<evidence type="ECO:0000256" key="2">
    <source>
        <dbReference type="ARBA" id="ARBA00013190"/>
    </source>
</evidence>
<dbReference type="HOGENOM" id="CLU_3166908_0_0_11"/>